<dbReference type="STRING" id="299467.A0A443SNN9"/>
<organism evidence="5 6">
    <name type="scientific">Leptotrombidium deliense</name>
    <dbReference type="NCBI Taxonomy" id="299467"/>
    <lineage>
        <taxon>Eukaryota</taxon>
        <taxon>Metazoa</taxon>
        <taxon>Ecdysozoa</taxon>
        <taxon>Arthropoda</taxon>
        <taxon>Chelicerata</taxon>
        <taxon>Arachnida</taxon>
        <taxon>Acari</taxon>
        <taxon>Acariformes</taxon>
        <taxon>Trombidiformes</taxon>
        <taxon>Prostigmata</taxon>
        <taxon>Anystina</taxon>
        <taxon>Parasitengona</taxon>
        <taxon>Trombiculoidea</taxon>
        <taxon>Trombiculidae</taxon>
        <taxon>Leptotrombidium</taxon>
    </lineage>
</organism>
<name>A0A443SNN9_9ACAR</name>
<evidence type="ECO:0000313" key="6">
    <source>
        <dbReference type="Proteomes" id="UP000288716"/>
    </source>
</evidence>
<comment type="similarity">
    <text evidence="2">Belongs to the ATP11 family.</text>
</comment>
<evidence type="ECO:0000256" key="1">
    <source>
        <dbReference type="ARBA" id="ARBA00004173"/>
    </source>
</evidence>
<dbReference type="OrthoDB" id="16535at2759"/>
<dbReference type="Pfam" id="PF06644">
    <property type="entry name" value="ATP11"/>
    <property type="match status" value="1"/>
</dbReference>
<dbReference type="GO" id="GO:0005739">
    <property type="term" value="C:mitochondrion"/>
    <property type="evidence" value="ECO:0007669"/>
    <property type="project" value="UniProtKB-SubCell"/>
</dbReference>
<keyword evidence="6" id="KW-1185">Reference proteome</keyword>
<proteinExistence type="inferred from homology"/>
<evidence type="ECO:0000313" key="5">
    <source>
        <dbReference type="EMBL" id="RWS29150.1"/>
    </source>
</evidence>
<evidence type="ECO:0000256" key="3">
    <source>
        <dbReference type="ARBA" id="ARBA00022946"/>
    </source>
</evidence>
<dbReference type="PANTHER" id="PTHR13126:SF0">
    <property type="entry name" value="ATP SYNTHASE MITOCHONDRIAL F1 COMPLEX ASSEMBLY FACTOR 1"/>
    <property type="match status" value="1"/>
</dbReference>
<sequence length="323" mass="38149">MCVRKCVDEVKRIVWKRSERRGEMMLHSILKRETSKLTFVLPFCYRFPVKKNNLIANFSTNVEKRKEEQKGNKLEDNPFYAKYADKIAKAKSTESETPKHEVPEDNEILQFREKIRAVNKVEKNKCSGKPGFPMESKNLKDIVNIDLLMKHTSEEISEIWSKYHRQKANCVYAVIAAEKYEQLYKTGKEFPLFIYPIPRETSDSQQNETKSCYEFVFGQFSNHQIYFTPLLTYQTHKENAPPAMVVHNYPELQKDKKIVLMSAEYDNKVFSVLEAQCLANQIQLFYCNEDLSKRLLLYKFNREPNNFNFNDVINEFENNLVIK</sequence>
<dbReference type="InterPro" id="IPR010591">
    <property type="entry name" value="ATP11"/>
</dbReference>
<evidence type="ECO:0000256" key="4">
    <source>
        <dbReference type="ARBA" id="ARBA00023128"/>
    </source>
</evidence>
<comment type="caution">
    <text evidence="5">The sequence shown here is derived from an EMBL/GenBank/DDBJ whole genome shotgun (WGS) entry which is preliminary data.</text>
</comment>
<dbReference type="PANTHER" id="PTHR13126">
    <property type="entry name" value="CHAPERONE ATP11"/>
    <property type="match status" value="1"/>
</dbReference>
<keyword evidence="4" id="KW-0496">Mitochondrion</keyword>
<accession>A0A443SNN9</accession>
<evidence type="ECO:0000256" key="2">
    <source>
        <dbReference type="ARBA" id="ARBA00009116"/>
    </source>
</evidence>
<dbReference type="GO" id="GO:0033615">
    <property type="term" value="P:mitochondrial proton-transporting ATP synthase complex assembly"/>
    <property type="evidence" value="ECO:0007669"/>
    <property type="project" value="TreeGrafter"/>
</dbReference>
<comment type="subcellular location">
    <subcellularLocation>
        <location evidence="1">Mitochondrion</location>
    </subcellularLocation>
</comment>
<keyword evidence="3" id="KW-0809">Transit peptide</keyword>
<reference evidence="5 6" key="1">
    <citation type="journal article" date="2018" name="Gigascience">
        <title>Genomes of trombidid mites reveal novel predicted allergens and laterally-transferred genes associated with secondary metabolism.</title>
        <authorList>
            <person name="Dong X."/>
            <person name="Chaisiri K."/>
            <person name="Xia D."/>
            <person name="Armstrong S.D."/>
            <person name="Fang Y."/>
            <person name="Donnelly M.J."/>
            <person name="Kadowaki T."/>
            <person name="McGarry J.W."/>
            <person name="Darby A.C."/>
            <person name="Makepeace B.L."/>
        </authorList>
    </citation>
    <scope>NUCLEOTIDE SEQUENCE [LARGE SCALE GENOMIC DNA]</scope>
    <source>
        <strain evidence="5">UoL-UT</strain>
    </source>
</reference>
<protein>
    <submittedName>
        <fullName evidence="5">ATP synthase mitochondrial F1 complex assembly factor 1-like protein</fullName>
    </submittedName>
</protein>
<dbReference type="VEuPathDB" id="VectorBase:LDEU002890"/>
<gene>
    <name evidence="5" type="ORF">B4U80_06889</name>
</gene>
<dbReference type="EMBL" id="NCKV01001048">
    <property type="protein sequence ID" value="RWS29150.1"/>
    <property type="molecule type" value="Genomic_DNA"/>
</dbReference>
<dbReference type="Proteomes" id="UP000288716">
    <property type="component" value="Unassembled WGS sequence"/>
</dbReference>
<dbReference type="AlphaFoldDB" id="A0A443SNN9"/>